<evidence type="ECO:0000256" key="1">
    <source>
        <dbReference type="ARBA" id="ARBA00004123"/>
    </source>
</evidence>
<evidence type="ECO:0000313" key="16">
    <source>
        <dbReference type="EMBL" id="KAG8222252.1"/>
    </source>
</evidence>
<evidence type="ECO:0000259" key="15">
    <source>
        <dbReference type="PROSITE" id="PS51294"/>
    </source>
</evidence>
<proteinExistence type="predicted"/>
<feature type="domain" description="J" evidence="12">
    <location>
        <begin position="80"/>
        <end position="151"/>
    </location>
</feature>
<keyword evidence="17" id="KW-1185">Reference proteome</keyword>
<dbReference type="Pfam" id="PF00226">
    <property type="entry name" value="DnaJ"/>
    <property type="match status" value="1"/>
</dbReference>
<protein>
    <recommendedName>
        <fullName evidence="3">DnaJ homolog subfamily C member 2</fullName>
    </recommendedName>
</protein>
<dbReference type="PANTHER" id="PTHR43999:SF1">
    <property type="entry name" value="DNAJ HOMOLOG SUBFAMILY C MEMBER 2"/>
    <property type="match status" value="1"/>
</dbReference>
<feature type="domain" description="SANT" evidence="14">
    <location>
        <begin position="542"/>
        <end position="597"/>
    </location>
</feature>
<comment type="subcellular location">
    <subcellularLocation>
        <location evidence="2">Cytoplasm</location>
        <location evidence="2">Cytosol</location>
    </subcellularLocation>
    <subcellularLocation>
        <location evidence="1">Nucleus</location>
    </subcellularLocation>
</comment>
<evidence type="ECO:0000256" key="7">
    <source>
        <dbReference type="ARBA" id="ARBA00023159"/>
    </source>
</evidence>
<keyword evidence="5" id="KW-0677">Repeat</keyword>
<dbReference type="Gene3D" id="1.10.10.60">
    <property type="entry name" value="Homeodomain-like"/>
    <property type="match status" value="2"/>
</dbReference>
<keyword evidence="7" id="KW-0010">Activator</keyword>
<keyword evidence="8" id="KW-0143">Chaperone</keyword>
<evidence type="ECO:0000256" key="2">
    <source>
        <dbReference type="ARBA" id="ARBA00004514"/>
    </source>
</evidence>
<dbReference type="SUPFAM" id="SSF46689">
    <property type="entry name" value="Homeodomain-like"/>
    <property type="match status" value="2"/>
</dbReference>
<sequence length="610" mass="71516">MKKLNIHEEIKCFVKVTKFSVECVGPAFRDYYLKLNKVEVDRNDEDQTISSEEEVKTSSAKDVDLNYLKSLDPKEWKDQDHYAVLGLAHLRFNATEEDIKKAYRQIVLLHHPDKRKAGGIQADNDDYFSCITKAWEMLGNPLKRRSYDSVDPEFDDSIPTANDLARTKFFDVFGPVFERNARWSEKTPVPMLGSMDSPREEVEKFYSFWYSFESWREYSYLDEEEKDKGQERDIRKWMDKQNKAARAKRKKEEMVRLRLLVDTAYKCDPRIQKFLQEDKEVKIAQKKARQEAQKARQDEEERKRQEILEMERKKKEEQEAEEKAKTEAARKEKELLNRAFKKQRKTLRTISKENNYYTLNQNEVLHHMASLEKMCEILTLEELKEINEKLQGKSLEEGREVFLEWLEETEKRIERERAEVLQQAERATSRKNKPGDSAQWSLEELQLLIKAVNFFPAGTNERWEVVANFINQHKPNNEVLRSAKDARTKAKDLQNSDYSKGILKEIANKKAFDEFEKAKKGGVPVEAVVTERFEGPADQQEASVKPWTASEQQLLEQALKTYPANCPTRWDDIASCIPSRTKKECMKRYKELVEMVKAKKAAQAAASKSK</sequence>
<organism evidence="16 17">
    <name type="scientific">Ladona fulva</name>
    <name type="common">Scarce chaser dragonfly</name>
    <name type="synonym">Libellula fulva</name>
    <dbReference type="NCBI Taxonomy" id="123851"/>
    <lineage>
        <taxon>Eukaryota</taxon>
        <taxon>Metazoa</taxon>
        <taxon>Ecdysozoa</taxon>
        <taxon>Arthropoda</taxon>
        <taxon>Hexapoda</taxon>
        <taxon>Insecta</taxon>
        <taxon>Pterygota</taxon>
        <taxon>Palaeoptera</taxon>
        <taxon>Odonata</taxon>
        <taxon>Epiprocta</taxon>
        <taxon>Anisoptera</taxon>
        <taxon>Libelluloidea</taxon>
        <taxon>Libellulidae</taxon>
        <taxon>Ladona</taxon>
    </lineage>
</organism>
<dbReference type="SUPFAM" id="SSF46565">
    <property type="entry name" value="Chaperone J-domain"/>
    <property type="match status" value="1"/>
</dbReference>
<name>A0A8K0JUT7_LADFU</name>
<evidence type="ECO:0000256" key="4">
    <source>
        <dbReference type="ARBA" id="ARBA00022490"/>
    </source>
</evidence>
<feature type="region of interest" description="Disordered" evidence="11">
    <location>
        <begin position="309"/>
        <end position="330"/>
    </location>
</feature>
<dbReference type="PROSITE" id="PS00636">
    <property type="entry name" value="DNAJ_1"/>
    <property type="match status" value="1"/>
</dbReference>
<accession>A0A8K0JUT7</accession>
<evidence type="ECO:0000259" key="12">
    <source>
        <dbReference type="PROSITE" id="PS50076"/>
    </source>
</evidence>
<evidence type="ECO:0000313" key="17">
    <source>
        <dbReference type="Proteomes" id="UP000792457"/>
    </source>
</evidence>
<evidence type="ECO:0000256" key="10">
    <source>
        <dbReference type="SAM" id="Coils"/>
    </source>
</evidence>
<evidence type="ECO:0000256" key="3">
    <source>
        <dbReference type="ARBA" id="ARBA00014469"/>
    </source>
</evidence>
<reference evidence="16" key="2">
    <citation type="submission" date="2017-10" db="EMBL/GenBank/DDBJ databases">
        <title>Ladona fulva Genome sequencing and assembly.</title>
        <authorList>
            <person name="Murali S."/>
            <person name="Richards S."/>
            <person name="Bandaranaike D."/>
            <person name="Bellair M."/>
            <person name="Blankenburg K."/>
            <person name="Chao H."/>
            <person name="Dinh H."/>
            <person name="Doddapaneni H."/>
            <person name="Dugan-Rocha S."/>
            <person name="Elkadiri S."/>
            <person name="Gnanaolivu R."/>
            <person name="Hernandez B."/>
            <person name="Skinner E."/>
            <person name="Javaid M."/>
            <person name="Lee S."/>
            <person name="Li M."/>
            <person name="Ming W."/>
            <person name="Munidasa M."/>
            <person name="Muniz J."/>
            <person name="Nguyen L."/>
            <person name="Hughes D."/>
            <person name="Osuji N."/>
            <person name="Pu L.-L."/>
            <person name="Puazo M."/>
            <person name="Qu C."/>
            <person name="Quiroz J."/>
            <person name="Raj R."/>
            <person name="Weissenberger G."/>
            <person name="Xin Y."/>
            <person name="Zou X."/>
            <person name="Han Y."/>
            <person name="Worley K."/>
            <person name="Muzny D."/>
            <person name="Gibbs R."/>
        </authorList>
    </citation>
    <scope>NUCLEOTIDE SEQUENCE</scope>
    <source>
        <strain evidence="16">Sampled in the wild</strain>
    </source>
</reference>
<evidence type="ECO:0000256" key="5">
    <source>
        <dbReference type="ARBA" id="ARBA00022737"/>
    </source>
</evidence>
<feature type="domain" description="HTH myb-type" evidence="15">
    <location>
        <begin position="546"/>
        <end position="597"/>
    </location>
</feature>
<dbReference type="GO" id="GO:0030544">
    <property type="term" value="F:Hsp70 protein binding"/>
    <property type="evidence" value="ECO:0007669"/>
    <property type="project" value="InterPro"/>
</dbReference>
<feature type="coiled-coil region" evidence="10">
    <location>
        <begin position="403"/>
        <end position="430"/>
    </location>
</feature>
<dbReference type="InterPro" id="IPR001623">
    <property type="entry name" value="DnaJ_domain"/>
</dbReference>
<dbReference type="Pfam" id="PF00249">
    <property type="entry name" value="Myb_DNA-binding"/>
    <property type="match status" value="1"/>
</dbReference>
<dbReference type="CDD" id="cd00167">
    <property type="entry name" value="SANT"/>
    <property type="match status" value="1"/>
</dbReference>
<dbReference type="SMART" id="SM00717">
    <property type="entry name" value="SANT"/>
    <property type="match status" value="2"/>
</dbReference>
<dbReference type="InterPro" id="IPR044634">
    <property type="entry name" value="Zuotin/DnaJC2"/>
</dbReference>
<evidence type="ECO:0000256" key="6">
    <source>
        <dbReference type="ARBA" id="ARBA00022853"/>
    </source>
</evidence>
<keyword evidence="9" id="KW-0539">Nucleus</keyword>
<dbReference type="Gene3D" id="1.10.287.110">
    <property type="entry name" value="DnaJ domain"/>
    <property type="match status" value="1"/>
</dbReference>
<dbReference type="Pfam" id="PF21884">
    <property type="entry name" value="ZUO1-like_ZHD"/>
    <property type="match status" value="1"/>
</dbReference>
<dbReference type="CDD" id="cd06257">
    <property type="entry name" value="DnaJ"/>
    <property type="match status" value="1"/>
</dbReference>
<dbReference type="PANTHER" id="PTHR43999">
    <property type="entry name" value="DNAJ HOMOLOG SUBFAMILY C MEMBER 2"/>
    <property type="match status" value="1"/>
</dbReference>
<evidence type="ECO:0000256" key="11">
    <source>
        <dbReference type="SAM" id="MobiDB-lite"/>
    </source>
</evidence>
<dbReference type="GO" id="GO:0005634">
    <property type="term" value="C:nucleus"/>
    <property type="evidence" value="ECO:0007669"/>
    <property type="project" value="UniProtKB-SubCell"/>
</dbReference>
<keyword evidence="4" id="KW-0963">Cytoplasm</keyword>
<dbReference type="InterPro" id="IPR017930">
    <property type="entry name" value="Myb_dom"/>
</dbReference>
<dbReference type="OrthoDB" id="1690618at2759"/>
<dbReference type="InterPro" id="IPR032003">
    <property type="entry name" value="RAC_head"/>
</dbReference>
<feature type="domain" description="Myb-like" evidence="13">
    <location>
        <begin position="539"/>
        <end position="593"/>
    </location>
</feature>
<dbReference type="PROSITE" id="PS51293">
    <property type="entry name" value="SANT"/>
    <property type="match status" value="1"/>
</dbReference>
<dbReference type="InterPro" id="IPR018253">
    <property type="entry name" value="DnaJ_domain_CS"/>
</dbReference>
<dbReference type="EMBL" id="KZ308127">
    <property type="protein sequence ID" value="KAG8222252.1"/>
    <property type="molecule type" value="Genomic_DNA"/>
</dbReference>
<dbReference type="FunFam" id="1.10.10.60:FF:000180">
    <property type="entry name" value="DnaJ (Hsp40) homolog, subfamily C, member 2"/>
    <property type="match status" value="1"/>
</dbReference>
<dbReference type="GO" id="GO:0006450">
    <property type="term" value="P:regulation of translational fidelity"/>
    <property type="evidence" value="ECO:0007669"/>
    <property type="project" value="InterPro"/>
</dbReference>
<evidence type="ECO:0000256" key="8">
    <source>
        <dbReference type="ARBA" id="ARBA00023186"/>
    </source>
</evidence>
<dbReference type="PROSITE" id="PS50076">
    <property type="entry name" value="DNAJ_2"/>
    <property type="match status" value="1"/>
</dbReference>
<gene>
    <name evidence="16" type="ORF">J437_LFUL001450</name>
</gene>
<dbReference type="PROSITE" id="PS51294">
    <property type="entry name" value="HTH_MYB"/>
    <property type="match status" value="1"/>
</dbReference>
<dbReference type="GO" id="GO:0005829">
    <property type="term" value="C:cytosol"/>
    <property type="evidence" value="ECO:0007669"/>
    <property type="project" value="UniProtKB-SubCell"/>
</dbReference>
<dbReference type="GO" id="GO:0043022">
    <property type="term" value="F:ribosome binding"/>
    <property type="evidence" value="ECO:0007669"/>
    <property type="project" value="InterPro"/>
</dbReference>
<keyword evidence="6" id="KW-0156">Chromatin regulator</keyword>
<dbReference type="AlphaFoldDB" id="A0A8K0JUT7"/>
<dbReference type="Pfam" id="PF23082">
    <property type="entry name" value="Myb_DNA-binding_2"/>
    <property type="match status" value="1"/>
</dbReference>
<dbReference type="Proteomes" id="UP000792457">
    <property type="component" value="Unassembled WGS sequence"/>
</dbReference>
<dbReference type="InterPro" id="IPR036869">
    <property type="entry name" value="J_dom_sf"/>
</dbReference>
<comment type="caution">
    <text evidence="16">The sequence shown here is derived from an EMBL/GenBank/DDBJ whole genome shotgun (WGS) entry which is preliminary data.</text>
</comment>
<dbReference type="InterPro" id="IPR017884">
    <property type="entry name" value="SANT_dom"/>
</dbReference>
<keyword evidence="10" id="KW-0175">Coiled coil</keyword>
<dbReference type="GO" id="GO:0006325">
    <property type="term" value="P:chromatin organization"/>
    <property type="evidence" value="ECO:0007669"/>
    <property type="project" value="UniProtKB-KW"/>
</dbReference>
<evidence type="ECO:0000259" key="13">
    <source>
        <dbReference type="PROSITE" id="PS50090"/>
    </source>
</evidence>
<dbReference type="GO" id="GO:0051083">
    <property type="term" value="P:'de novo' cotranslational protein folding"/>
    <property type="evidence" value="ECO:0007669"/>
    <property type="project" value="InterPro"/>
</dbReference>
<evidence type="ECO:0000256" key="9">
    <source>
        <dbReference type="ARBA" id="ARBA00023242"/>
    </source>
</evidence>
<dbReference type="InterPro" id="IPR001005">
    <property type="entry name" value="SANT/Myb"/>
</dbReference>
<dbReference type="InterPro" id="IPR042569">
    <property type="entry name" value="RAC_head_sf"/>
</dbReference>
<dbReference type="PROSITE" id="PS50090">
    <property type="entry name" value="MYB_LIKE"/>
    <property type="match status" value="1"/>
</dbReference>
<dbReference type="Pfam" id="PF16717">
    <property type="entry name" value="RAC_head"/>
    <property type="match status" value="1"/>
</dbReference>
<dbReference type="Gene3D" id="1.10.8.840">
    <property type="entry name" value="Ribosome-associated complex head domain"/>
    <property type="match status" value="1"/>
</dbReference>
<evidence type="ECO:0000259" key="14">
    <source>
        <dbReference type="PROSITE" id="PS51293"/>
    </source>
</evidence>
<dbReference type="InterPro" id="IPR054076">
    <property type="entry name" value="ZUO1-like_ZHD"/>
</dbReference>
<reference evidence="16" key="1">
    <citation type="submission" date="2013-04" db="EMBL/GenBank/DDBJ databases">
        <authorList>
            <person name="Qu J."/>
            <person name="Murali S.C."/>
            <person name="Bandaranaike D."/>
            <person name="Bellair M."/>
            <person name="Blankenburg K."/>
            <person name="Chao H."/>
            <person name="Dinh H."/>
            <person name="Doddapaneni H."/>
            <person name="Downs B."/>
            <person name="Dugan-Rocha S."/>
            <person name="Elkadiri S."/>
            <person name="Gnanaolivu R.D."/>
            <person name="Hernandez B."/>
            <person name="Javaid M."/>
            <person name="Jayaseelan J.C."/>
            <person name="Lee S."/>
            <person name="Li M."/>
            <person name="Ming W."/>
            <person name="Munidasa M."/>
            <person name="Muniz J."/>
            <person name="Nguyen L."/>
            <person name="Ongeri F."/>
            <person name="Osuji N."/>
            <person name="Pu L.-L."/>
            <person name="Puazo M."/>
            <person name="Qu C."/>
            <person name="Quiroz J."/>
            <person name="Raj R."/>
            <person name="Weissenberger G."/>
            <person name="Xin Y."/>
            <person name="Zou X."/>
            <person name="Han Y."/>
            <person name="Richards S."/>
            <person name="Worley K."/>
            <person name="Muzny D."/>
            <person name="Gibbs R."/>
        </authorList>
    </citation>
    <scope>NUCLEOTIDE SEQUENCE</scope>
    <source>
        <strain evidence="16">Sampled in the wild</strain>
    </source>
</reference>
<dbReference type="SMART" id="SM00271">
    <property type="entry name" value="DnaJ"/>
    <property type="match status" value="1"/>
</dbReference>
<dbReference type="InterPro" id="IPR009057">
    <property type="entry name" value="Homeodomain-like_sf"/>
</dbReference>
<dbReference type="PRINTS" id="PR00625">
    <property type="entry name" value="JDOMAIN"/>
</dbReference>